<dbReference type="EC" id="2.4.2.-" evidence="6"/>
<proteinExistence type="predicted"/>
<evidence type="ECO:0000256" key="3">
    <source>
        <dbReference type="ARBA" id="ARBA00022679"/>
    </source>
</evidence>
<name>A0ABD3U349_SINWO</name>
<keyword evidence="4 6" id="KW-0520">NAD</keyword>
<feature type="domain" description="Macro" evidence="9">
    <location>
        <begin position="788"/>
        <end position="970"/>
    </location>
</feature>
<feature type="domain" description="PARP catalytic" evidence="8">
    <location>
        <begin position="1199"/>
        <end position="1401"/>
    </location>
</feature>
<dbReference type="InterPro" id="IPR043472">
    <property type="entry name" value="Macro_dom-like"/>
</dbReference>
<dbReference type="Gene3D" id="3.90.228.10">
    <property type="match status" value="1"/>
</dbReference>
<dbReference type="PROSITE" id="PS51154">
    <property type="entry name" value="MACRO"/>
    <property type="match status" value="1"/>
</dbReference>
<dbReference type="SMART" id="SM00506">
    <property type="entry name" value="A1pp"/>
    <property type="match status" value="1"/>
</dbReference>
<dbReference type="InterPro" id="IPR004170">
    <property type="entry name" value="WWE_dom"/>
</dbReference>
<dbReference type="SUPFAM" id="SSF56399">
    <property type="entry name" value="ADP-ribosylation"/>
    <property type="match status" value="1"/>
</dbReference>
<dbReference type="EMBL" id="JBJQND010000017">
    <property type="protein sequence ID" value="KAL3843038.1"/>
    <property type="molecule type" value="Genomic_DNA"/>
</dbReference>
<feature type="non-terminal residue" evidence="10">
    <location>
        <position position="1"/>
    </location>
</feature>
<dbReference type="PROSITE" id="PS50918">
    <property type="entry name" value="WWE"/>
    <property type="match status" value="1"/>
</dbReference>
<evidence type="ECO:0000313" key="11">
    <source>
        <dbReference type="Proteomes" id="UP001634394"/>
    </source>
</evidence>
<comment type="subcellular location">
    <subcellularLocation>
        <location evidence="1">Nucleus</location>
    </subcellularLocation>
</comment>
<keyword evidence="5" id="KW-0539">Nucleus</keyword>
<dbReference type="Pfam" id="PF01661">
    <property type="entry name" value="Macro"/>
    <property type="match status" value="1"/>
</dbReference>
<protein>
    <recommendedName>
        <fullName evidence="6">Poly [ADP-ribose] polymerase</fullName>
        <shortName evidence="6">PARP</shortName>
        <ecNumber evidence="6">2.4.2.-</ecNumber>
    </recommendedName>
</protein>
<evidence type="ECO:0000259" key="8">
    <source>
        <dbReference type="PROSITE" id="PS51059"/>
    </source>
</evidence>
<evidence type="ECO:0000259" key="9">
    <source>
        <dbReference type="PROSITE" id="PS51154"/>
    </source>
</evidence>
<gene>
    <name evidence="10" type="ORF">ACJMK2_020995</name>
</gene>
<sequence>VLKFLTEPGTSKLVLVTGSENIDEEYLKKRLENAIKKGTTVDKVIYGRSPNKVVVIFSDPVNPKFLEAAVRSYTIKPIKEPGVVEVQCIPNGIKYLSAVKLYFTNEEISGGIRTADFYGTPDPESGVCLIDLKVHEVAKRVCERQHTIFGPKVCPVIPYYEGLGYALKLGDNSVTEEPEPTGISPDVAESEEPLEESVTDILPYNNKLKLKAFEAIGFKHDVASKTQVKIKINVNDRQFELTGLSKDIHDAKINIMEKLESLNIKSYLAPNPDYIQILNSQQLMVQGNREIEKQNLRGVWEISPDGDNKTLVVCCEYSQQDSFEKIKGAIFGLLDTEVIGTEWDIEDTNLNVVENKIREIEKSVEPFAKCEFQEHTRSVRITCRKDLMIRCRQQVQDVFNRYLIGTCHVSIMTDIADYMHDHMTSQITQCFQEACGEIPEWHYKDGKFHITGNNIVRLACTEVLISLSYNVIISWRSIEFTGIGKYFASDEGRDFVSEETNCRWKILTKHEFQIHKLCSIALTGEGQLVAIRLTDLYKLPVDGIVHEVVEEEDLEHFRKGALFNQKILLQTIIILCPSRFRSIREIFICDTDGYRIHELQISAERQLGSQCFSIPMGTNLQLGQTSGSKPDKMGKEVYKTALKRSGVRTIPLPGDRKFIIAWGDLARLSECTPPLQADIIVNPSTTFPVLTGRIADGLKAAASSKGGCDLESECKKMEPCKGLEKGSFVATDTPNMSCSQILHLRIEGDQSVINEEAFEQELMTVFAKRPHRLLDNFEEEEVMVRSDDDHATSTSYSNIKVKVLLGKLEDSKADVIVNTTSSFPNLHGVIAQSLCKVAGLSLQSDCYSNYPNGLKDGAIACTSGGNLNCIKVFHIKLSEWSQNTAKSVVEESATKCLDMLYSEGLHSIAFPAIGTGGFNYPVYDVASAMLESIKRFGKKNPGYILHVAIVIYPTAQAVNQAFNTIFSMAFHGVQGDISGTQMKEFQFAADDEENDECASLFTAKRRNIVPGKRDFVLVKLISDSNDNTESAFQYIKGKLERDFPRHEPLENLAIGELRQHDIQEIETKCAKVAVEVQISKKNKKIFFWGTVENVKMANREVLQVIKARHKFLKKNNTVKLMKQYYEWCYEETDNIVLPYSHVIGFDLESAFIQHQKTCEFVEDGLKYCVDFSKLMEFQVGKKSNIVKVVRKDRTRDNIQPLPDEWSEMDNTNCLDVIELKRKDKEYSDVKANFRGTLGSLRIKKIHKIKRIQNTTLYQLYALEKKLIQNQNANLQNVEMTLWHGTAHEHTDLINRSGFNRSFAGQTHGTVWYGMGVYFSTRSEYGCDDVYAKRDVNGHKYIYQCKVITGNSTIVPKGYDKKFPPYDSTTGRNFDSTSDPQKNEYVIFSDTQAYPEYLIEFE</sequence>
<evidence type="ECO:0000259" key="7">
    <source>
        <dbReference type="PROSITE" id="PS50918"/>
    </source>
</evidence>
<reference evidence="10 11" key="1">
    <citation type="submission" date="2024-11" db="EMBL/GenBank/DDBJ databases">
        <title>Chromosome-level genome assembly of the freshwater bivalve Anodonta woodiana.</title>
        <authorList>
            <person name="Chen X."/>
        </authorList>
    </citation>
    <scope>NUCLEOTIDE SEQUENCE [LARGE SCALE GENOMIC DNA]</scope>
    <source>
        <strain evidence="10">MN2024</strain>
        <tissue evidence="10">Gills</tissue>
    </source>
</reference>
<organism evidence="10 11">
    <name type="scientific">Sinanodonta woodiana</name>
    <name type="common">Chinese pond mussel</name>
    <name type="synonym">Anodonta woodiana</name>
    <dbReference type="NCBI Taxonomy" id="1069815"/>
    <lineage>
        <taxon>Eukaryota</taxon>
        <taxon>Metazoa</taxon>
        <taxon>Spiralia</taxon>
        <taxon>Lophotrochozoa</taxon>
        <taxon>Mollusca</taxon>
        <taxon>Bivalvia</taxon>
        <taxon>Autobranchia</taxon>
        <taxon>Heteroconchia</taxon>
        <taxon>Palaeoheterodonta</taxon>
        <taxon>Unionida</taxon>
        <taxon>Unionoidea</taxon>
        <taxon>Unionidae</taxon>
        <taxon>Unioninae</taxon>
        <taxon>Sinanodonta</taxon>
    </lineage>
</organism>
<dbReference type="InterPro" id="IPR002589">
    <property type="entry name" value="Macro_dom"/>
</dbReference>
<evidence type="ECO:0000256" key="4">
    <source>
        <dbReference type="ARBA" id="ARBA00023027"/>
    </source>
</evidence>
<dbReference type="Proteomes" id="UP001634394">
    <property type="component" value="Unassembled WGS sequence"/>
</dbReference>
<dbReference type="InterPro" id="IPR037197">
    <property type="entry name" value="WWE_dom_sf"/>
</dbReference>
<dbReference type="SUPFAM" id="SSF117839">
    <property type="entry name" value="WWE domain"/>
    <property type="match status" value="1"/>
</dbReference>
<dbReference type="Gene3D" id="3.40.220.10">
    <property type="entry name" value="Leucine Aminopeptidase, subunit E, domain 1"/>
    <property type="match status" value="2"/>
</dbReference>
<comment type="caution">
    <text evidence="10">The sequence shown here is derived from an EMBL/GenBank/DDBJ whole genome shotgun (WGS) entry which is preliminary data.</text>
</comment>
<dbReference type="Gene3D" id="3.30.720.50">
    <property type="match status" value="1"/>
</dbReference>
<keyword evidence="2 6" id="KW-0328">Glycosyltransferase</keyword>
<dbReference type="Pfam" id="PF00644">
    <property type="entry name" value="PARP"/>
    <property type="match status" value="1"/>
</dbReference>
<dbReference type="GO" id="GO:0003950">
    <property type="term" value="F:NAD+ poly-ADP-ribosyltransferase activity"/>
    <property type="evidence" value="ECO:0007669"/>
    <property type="project" value="UniProtKB-UniRule"/>
</dbReference>
<evidence type="ECO:0000256" key="1">
    <source>
        <dbReference type="ARBA" id="ARBA00004123"/>
    </source>
</evidence>
<evidence type="ECO:0000256" key="2">
    <source>
        <dbReference type="ARBA" id="ARBA00022676"/>
    </source>
</evidence>
<dbReference type="PROSITE" id="PS51059">
    <property type="entry name" value="PARP_CATALYTIC"/>
    <property type="match status" value="1"/>
</dbReference>
<dbReference type="InterPro" id="IPR012317">
    <property type="entry name" value="Poly(ADP-ribose)pol_cat_dom"/>
</dbReference>
<dbReference type="PANTHER" id="PTHR14453:SF67">
    <property type="entry name" value="POLY [ADP-RIBOSE] POLYMERASE"/>
    <property type="match status" value="1"/>
</dbReference>
<evidence type="ECO:0000313" key="10">
    <source>
        <dbReference type="EMBL" id="KAL3843038.1"/>
    </source>
</evidence>
<dbReference type="InterPro" id="IPR052056">
    <property type="entry name" value="Mono-ARTD/PARP"/>
</dbReference>
<evidence type="ECO:0000256" key="5">
    <source>
        <dbReference type="ARBA" id="ARBA00023242"/>
    </source>
</evidence>
<keyword evidence="11" id="KW-1185">Reference proteome</keyword>
<dbReference type="PANTHER" id="PTHR14453">
    <property type="entry name" value="PARP/ZINC FINGER CCCH TYPE DOMAIN CONTAINING PROTEIN"/>
    <property type="match status" value="1"/>
</dbReference>
<evidence type="ECO:0000256" key="6">
    <source>
        <dbReference type="RuleBase" id="RU362114"/>
    </source>
</evidence>
<dbReference type="SUPFAM" id="SSF52949">
    <property type="entry name" value="Macro domain-like"/>
    <property type="match status" value="2"/>
</dbReference>
<dbReference type="GO" id="GO:0005634">
    <property type="term" value="C:nucleus"/>
    <property type="evidence" value="ECO:0007669"/>
    <property type="project" value="UniProtKB-SubCell"/>
</dbReference>
<feature type="domain" description="WWE" evidence="7">
    <location>
        <begin position="1110"/>
        <end position="1191"/>
    </location>
</feature>
<accession>A0ABD3U349</accession>
<keyword evidence="3 6" id="KW-0808">Transferase</keyword>